<evidence type="ECO:0000256" key="5">
    <source>
        <dbReference type="ARBA" id="ARBA00022764"/>
    </source>
</evidence>
<reference evidence="8 9" key="1">
    <citation type="submission" date="2019-02" db="EMBL/GenBank/DDBJ databases">
        <title>Deep-cultivation of Planctomycetes and their phenomic and genomic characterization uncovers novel biology.</title>
        <authorList>
            <person name="Wiegand S."/>
            <person name="Jogler M."/>
            <person name="Boedeker C."/>
            <person name="Pinto D."/>
            <person name="Vollmers J."/>
            <person name="Rivas-Marin E."/>
            <person name="Kohn T."/>
            <person name="Peeters S.H."/>
            <person name="Heuer A."/>
            <person name="Rast P."/>
            <person name="Oberbeckmann S."/>
            <person name="Bunk B."/>
            <person name="Jeske O."/>
            <person name="Meyerdierks A."/>
            <person name="Storesund J.E."/>
            <person name="Kallscheuer N."/>
            <person name="Luecker S."/>
            <person name="Lage O.M."/>
            <person name="Pohl T."/>
            <person name="Merkel B.J."/>
            <person name="Hornburger P."/>
            <person name="Mueller R.-W."/>
            <person name="Bruemmer F."/>
            <person name="Labrenz M."/>
            <person name="Spormann A.M."/>
            <person name="Op Den Camp H."/>
            <person name="Overmann J."/>
            <person name="Amann R."/>
            <person name="Jetten M.S.M."/>
            <person name="Mascher T."/>
            <person name="Medema M.H."/>
            <person name="Devos D.P."/>
            <person name="Kaster A.-K."/>
            <person name="Ovreas L."/>
            <person name="Rohde M."/>
            <person name="Galperin M.Y."/>
            <person name="Jogler C."/>
        </authorList>
    </citation>
    <scope>NUCLEOTIDE SEQUENCE [LARGE SCALE GENOMIC DNA]</scope>
    <source>
        <strain evidence="8 9">Poly41</strain>
    </source>
</reference>
<evidence type="ECO:0000259" key="7">
    <source>
        <dbReference type="Pfam" id="PF16822"/>
    </source>
</evidence>
<name>A0A5C6D8G9_9BACT</name>
<evidence type="ECO:0000256" key="3">
    <source>
        <dbReference type="ARBA" id="ARBA00022679"/>
    </source>
</evidence>
<comment type="caution">
    <text evidence="8">The sequence shown here is derived from an EMBL/GenBank/DDBJ whole genome shotgun (WGS) entry which is preliminary data.</text>
</comment>
<dbReference type="UniPathway" id="UPA00286"/>
<keyword evidence="6" id="KW-0016">Alginate biosynthesis</keyword>
<evidence type="ECO:0000256" key="2">
    <source>
        <dbReference type="ARBA" id="ARBA00005182"/>
    </source>
</evidence>
<protein>
    <recommendedName>
        <fullName evidence="7">AlgX/AlgJ SGNH hydrolase-like domain-containing protein</fullName>
    </recommendedName>
</protein>
<accession>A0A5C6D8G9</accession>
<evidence type="ECO:0000256" key="1">
    <source>
        <dbReference type="ARBA" id="ARBA00004418"/>
    </source>
</evidence>
<evidence type="ECO:0000256" key="4">
    <source>
        <dbReference type="ARBA" id="ARBA00022729"/>
    </source>
</evidence>
<keyword evidence="5" id="KW-0574">Periplasm</keyword>
<feature type="domain" description="AlgX/AlgJ SGNH hydrolase-like" evidence="7">
    <location>
        <begin position="37"/>
        <end position="167"/>
    </location>
</feature>
<dbReference type="GO" id="GO:0042597">
    <property type="term" value="C:periplasmic space"/>
    <property type="evidence" value="ECO:0007669"/>
    <property type="project" value="UniProtKB-SubCell"/>
</dbReference>
<evidence type="ECO:0000313" key="9">
    <source>
        <dbReference type="Proteomes" id="UP000319143"/>
    </source>
</evidence>
<dbReference type="Pfam" id="PF16822">
    <property type="entry name" value="ALGX"/>
    <property type="match status" value="1"/>
</dbReference>
<evidence type="ECO:0000313" key="8">
    <source>
        <dbReference type="EMBL" id="TWU31997.1"/>
    </source>
</evidence>
<proteinExistence type="predicted"/>
<dbReference type="EMBL" id="SJPV01000014">
    <property type="protein sequence ID" value="TWU31997.1"/>
    <property type="molecule type" value="Genomic_DNA"/>
</dbReference>
<sequence>MPPWNLFQPGQAFLRRVIGPAAVAPVARQDENAPAKVLEGKAGWLFLDNDTNNSVDQHRGTLRLSNRDLRSWRKYARGLKRLGRTVDSPVALLLSPTKESVVGRYHPVATGQWGPMQQIAALIPKKIFVYPVAPLSALGDNAYFVTDTHWTDRGAMLATVELAETLGLSRRDVVILFAKDRYRPQKIVGDLGCKVTPQRSSIAEMLDSYNYGEFLVYDNGLRNFGRILITRQPDAMVDKTCLLFGASSSYSMLNFTSRLFSRVIFVHTAANLDPDFISAVKPNFLIAQTNARYVVRVPKLNYCVHDHILMVIGNLSTQDRKAALENQILIDEDCLAQSGLTAYHQLVIDAIGRHENVCGSPGIKVAIEFEQPRISP</sequence>
<dbReference type="GO" id="GO:0042121">
    <property type="term" value="P:alginic acid biosynthetic process"/>
    <property type="evidence" value="ECO:0007669"/>
    <property type="project" value="UniProtKB-UniPathway"/>
</dbReference>
<gene>
    <name evidence="8" type="ORF">Poly41_58850</name>
</gene>
<comment type="subcellular location">
    <subcellularLocation>
        <location evidence="1">Periplasm</location>
    </subcellularLocation>
</comment>
<dbReference type="OrthoDB" id="175771at2"/>
<dbReference type="Proteomes" id="UP000319143">
    <property type="component" value="Unassembled WGS sequence"/>
</dbReference>
<dbReference type="RefSeq" id="WP_146530637.1">
    <property type="nucleotide sequence ID" value="NZ_SJPV01000014.1"/>
</dbReference>
<dbReference type="AlphaFoldDB" id="A0A5C6D8G9"/>
<comment type="pathway">
    <text evidence="2">Glycan biosynthesis; alginate biosynthesis.</text>
</comment>
<dbReference type="InterPro" id="IPR031811">
    <property type="entry name" value="ALGX/ALGJ_SGNH-like"/>
</dbReference>
<keyword evidence="4" id="KW-0732">Signal</keyword>
<dbReference type="GO" id="GO:0016740">
    <property type="term" value="F:transferase activity"/>
    <property type="evidence" value="ECO:0007669"/>
    <property type="project" value="UniProtKB-KW"/>
</dbReference>
<keyword evidence="9" id="KW-1185">Reference proteome</keyword>
<evidence type="ECO:0000256" key="6">
    <source>
        <dbReference type="ARBA" id="ARBA00022841"/>
    </source>
</evidence>
<organism evidence="8 9">
    <name type="scientific">Novipirellula artificiosorum</name>
    <dbReference type="NCBI Taxonomy" id="2528016"/>
    <lineage>
        <taxon>Bacteria</taxon>
        <taxon>Pseudomonadati</taxon>
        <taxon>Planctomycetota</taxon>
        <taxon>Planctomycetia</taxon>
        <taxon>Pirellulales</taxon>
        <taxon>Pirellulaceae</taxon>
        <taxon>Novipirellula</taxon>
    </lineage>
</organism>
<keyword evidence="3" id="KW-0808">Transferase</keyword>